<reference evidence="1 2" key="1">
    <citation type="submission" date="2019-05" db="EMBL/GenBank/DDBJ databases">
        <title>We sequenced the genome of Paenibacillus hemerocallicola KCTC 33185 for further insight into its adaptation and study the phylogeny of Paenibacillus.</title>
        <authorList>
            <person name="Narsing Rao M.P."/>
        </authorList>
    </citation>
    <scope>NUCLEOTIDE SEQUENCE [LARGE SCALE GENOMIC DNA]</scope>
    <source>
        <strain evidence="1 2">KCTC 33185</strain>
    </source>
</reference>
<protein>
    <submittedName>
        <fullName evidence="1">Uncharacterized protein</fullName>
    </submittedName>
</protein>
<name>A0A5C4T7G8_9BACL</name>
<accession>A0A5C4T7G8</accession>
<dbReference type="Proteomes" id="UP000307943">
    <property type="component" value="Unassembled WGS sequence"/>
</dbReference>
<dbReference type="EMBL" id="VDCQ01000031">
    <property type="protein sequence ID" value="TNJ64239.1"/>
    <property type="molecule type" value="Genomic_DNA"/>
</dbReference>
<gene>
    <name evidence="1" type="ORF">FE784_20835</name>
</gene>
<comment type="caution">
    <text evidence="1">The sequence shown here is derived from an EMBL/GenBank/DDBJ whole genome shotgun (WGS) entry which is preliminary data.</text>
</comment>
<sequence length="66" mass="7679">MGLEKVVTDYIKMFRHHIEPIAMRAIYVQPRRARYWRTRIGQTSSSSASCGRCIRLTVLYMTSGLD</sequence>
<proteinExistence type="predicted"/>
<organism evidence="1 2">
    <name type="scientific">Paenibacillus hemerocallicola</name>
    <dbReference type="NCBI Taxonomy" id="1172614"/>
    <lineage>
        <taxon>Bacteria</taxon>
        <taxon>Bacillati</taxon>
        <taxon>Bacillota</taxon>
        <taxon>Bacilli</taxon>
        <taxon>Bacillales</taxon>
        <taxon>Paenibacillaceae</taxon>
        <taxon>Paenibacillus</taxon>
    </lineage>
</organism>
<evidence type="ECO:0000313" key="2">
    <source>
        <dbReference type="Proteomes" id="UP000307943"/>
    </source>
</evidence>
<evidence type="ECO:0000313" key="1">
    <source>
        <dbReference type="EMBL" id="TNJ64239.1"/>
    </source>
</evidence>
<dbReference type="RefSeq" id="WP_139604165.1">
    <property type="nucleotide sequence ID" value="NZ_VDCQ01000031.1"/>
</dbReference>
<keyword evidence="2" id="KW-1185">Reference proteome</keyword>
<dbReference type="AlphaFoldDB" id="A0A5C4T7G8"/>